<dbReference type="RefSeq" id="WP_340338562.1">
    <property type="nucleotide sequence ID" value="NZ_JBBKZS010000017.1"/>
</dbReference>
<dbReference type="SUPFAM" id="SSF55961">
    <property type="entry name" value="Bet v1-like"/>
    <property type="match status" value="1"/>
</dbReference>
<evidence type="ECO:0000256" key="1">
    <source>
        <dbReference type="SAM" id="Phobius"/>
    </source>
</evidence>
<proteinExistence type="predicted"/>
<name>A0ABU8XFV4_9BURK</name>
<comment type="caution">
    <text evidence="2">The sequence shown here is derived from an EMBL/GenBank/DDBJ whole genome shotgun (WGS) entry which is preliminary data.</text>
</comment>
<dbReference type="CDD" id="cd07812">
    <property type="entry name" value="SRPBCC"/>
    <property type="match status" value="1"/>
</dbReference>
<dbReference type="EMBL" id="JBBKZS010000017">
    <property type="protein sequence ID" value="MEJ8858504.1"/>
    <property type="molecule type" value="Genomic_DNA"/>
</dbReference>
<feature type="transmembrane region" description="Helical" evidence="1">
    <location>
        <begin position="12"/>
        <end position="30"/>
    </location>
</feature>
<dbReference type="Gene3D" id="3.30.530.20">
    <property type="match status" value="1"/>
</dbReference>
<dbReference type="Pfam" id="PF10604">
    <property type="entry name" value="Polyketide_cyc2"/>
    <property type="match status" value="1"/>
</dbReference>
<dbReference type="InterPro" id="IPR023393">
    <property type="entry name" value="START-like_dom_sf"/>
</dbReference>
<protein>
    <submittedName>
        <fullName evidence="2">SRPBCC family protein</fullName>
    </submittedName>
</protein>
<accession>A0ABU8XFV4</accession>
<keyword evidence="1" id="KW-0812">Transmembrane</keyword>
<evidence type="ECO:0000313" key="3">
    <source>
        <dbReference type="Proteomes" id="UP001367030"/>
    </source>
</evidence>
<organism evidence="2 3">
    <name type="scientific">Variovorax robiniae</name>
    <dbReference type="NCBI Taxonomy" id="1836199"/>
    <lineage>
        <taxon>Bacteria</taxon>
        <taxon>Pseudomonadati</taxon>
        <taxon>Pseudomonadota</taxon>
        <taxon>Betaproteobacteria</taxon>
        <taxon>Burkholderiales</taxon>
        <taxon>Comamonadaceae</taxon>
        <taxon>Variovorax</taxon>
    </lineage>
</organism>
<dbReference type="Proteomes" id="UP001367030">
    <property type="component" value="Unassembled WGS sequence"/>
</dbReference>
<dbReference type="InterPro" id="IPR019587">
    <property type="entry name" value="Polyketide_cyclase/dehydratase"/>
</dbReference>
<keyword evidence="1" id="KW-1133">Transmembrane helix</keyword>
<reference evidence="2 3" key="1">
    <citation type="submission" date="2024-03" db="EMBL/GenBank/DDBJ databases">
        <title>Novel species of the genus Variovorax.</title>
        <authorList>
            <person name="Liu Q."/>
            <person name="Xin Y.-H."/>
        </authorList>
    </citation>
    <scope>NUCLEOTIDE SEQUENCE [LARGE SCALE GENOMIC DNA]</scope>
    <source>
        <strain evidence="2 3">KACC 18901</strain>
    </source>
</reference>
<sequence length="184" mass="20113">MERAAGRAWKRWAGVALGLAVLVGAFFVPMPAGTTRIVSVVDIARPPAQVYAYVTTPANWPKWHPSSLAVIGDAGHSLNVGETVDEDFQVAGRRGRATWRVTVREPDKLWRIAGQINGRDAGIVSYTVAPNESGGTQFVREFEYGAHSLLFAFLNAVTLRRQIEEESALAVRQLKATLERAGQQ</sequence>
<evidence type="ECO:0000313" key="2">
    <source>
        <dbReference type="EMBL" id="MEJ8858504.1"/>
    </source>
</evidence>
<keyword evidence="1" id="KW-0472">Membrane</keyword>
<keyword evidence="3" id="KW-1185">Reference proteome</keyword>
<gene>
    <name evidence="2" type="ORF">WKW79_28305</name>
</gene>